<feature type="region of interest" description="Disordered" evidence="1">
    <location>
        <begin position="1"/>
        <end position="30"/>
    </location>
</feature>
<dbReference type="AlphaFoldDB" id="A0A9P8G908"/>
<name>A0A9P8G908_AURME</name>
<dbReference type="CDD" id="cd15457">
    <property type="entry name" value="NADAR"/>
    <property type="match status" value="1"/>
</dbReference>
<organism evidence="3 4">
    <name type="scientific">Aureobasidium melanogenum</name>
    <name type="common">Aureobasidium pullulans var. melanogenum</name>
    <dbReference type="NCBI Taxonomy" id="46634"/>
    <lineage>
        <taxon>Eukaryota</taxon>
        <taxon>Fungi</taxon>
        <taxon>Dikarya</taxon>
        <taxon>Ascomycota</taxon>
        <taxon>Pezizomycotina</taxon>
        <taxon>Dothideomycetes</taxon>
        <taxon>Dothideomycetidae</taxon>
        <taxon>Dothideales</taxon>
        <taxon>Saccotheciaceae</taxon>
        <taxon>Aureobasidium</taxon>
    </lineage>
</organism>
<dbReference type="NCBIfam" id="TIGR02464">
    <property type="entry name" value="ribofla_fusion"/>
    <property type="match status" value="1"/>
</dbReference>
<reference evidence="3" key="2">
    <citation type="submission" date="2021-08" db="EMBL/GenBank/DDBJ databases">
        <authorList>
            <person name="Gostincar C."/>
            <person name="Sun X."/>
            <person name="Song Z."/>
            <person name="Gunde-Cimerman N."/>
        </authorList>
    </citation>
    <scope>NUCLEOTIDE SEQUENCE</scope>
    <source>
        <strain evidence="3">EXF-8016</strain>
    </source>
</reference>
<dbReference type="InterPro" id="IPR012816">
    <property type="entry name" value="NADAR"/>
</dbReference>
<comment type="caution">
    <text evidence="3">The sequence shown here is derived from an EMBL/GenBank/DDBJ whole genome shotgun (WGS) entry which is preliminary data.</text>
</comment>
<evidence type="ECO:0000256" key="1">
    <source>
        <dbReference type="SAM" id="MobiDB-lite"/>
    </source>
</evidence>
<accession>A0A9P8G908</accession>
<dbReference type="Proteomes" id="UP000767238">
    <property type="component" value="Unassembled WGS sequence"/>
</dbReference>
<protein>
    <submittedName>
        <fullName evidence="3">DUF1768-domain-containing protein</fullName>
    </submittedName>
</protein>
<proteinExistence type="predicted"/>
<dbReference type="InterPro" id="IPR037238">
    <property type="entry name" value="YbiA-like_sf"/>
</dbReference>
<evidence type="ECO:0000313" key="3">
    <source>
        <dbReference type="EMBL" id="KAH0213422.1"/>
    </source>
</evidence>
<dbReference type="EMBL" id="JAHFYH010000097">
    <property type="protein sequence ID" value="KAH0213422.1"/>
    <property type="molecule type" value="Genomic_DNA"/>
</dbReference>
<sequence>MGKKHNKQSNKQQSTTPNPNKPNTEPTKPTLLIRTTINTALFFFKDDERPHGFLCQWYRCRFTDPTSGLEFSCAEQYMMWNKAHLAGDEGSAKAIMATTSPRKQKQLGRDVQGFDVDAWDKVKLGVVERGNYLKFIQGTNVSSMKMDEQGDPVALKELLLQTGDRELVEASRFDRVWGVGFDAQQALAVPREKWGQNLLGIALMNVRERIRKEIEGRVETAVDQKATESSST</sequence>
<reference evidence="3" key="1">
    <citation type="journal article" date="2021" name="J Fungi (Basel)">
        <title>Virulence traits and population genomics of the black yeast Aureobasidium melanogenum.</title>
        <authorList>
            <person name="Cernosa A."/>
            <person name="Sun X."/>
            <person name="Gostincar C."/>
            <person name="Fang C."/>
            <person name="Gunde-Cimerman N."/>
            <person name="Song Z."/>
        </authorList>
    </citation>
    <scope>NUCLEOTIDE SEQUENCE</scope>
    <source>
        <strain evidence="3">EXF-8016</strain>
    </source>
</reference>
<evidence type="ECO:0000259" key="2">
    <source>
        <dbReference type="Pfam" id="PF08719"/>
    </source>
</evidence>
<dbReference type="Gene3D" id="1.10.357.40">
    <property type="entry name" value="YbiA-like"/>
    <property type="match status" value="1"/>
</dbReference>
<dbReference type="Pfam" id="PF08719">
    <property type="entry name" value="NADAR"/>
    <property type="match status" value="1"/>
</dbReference>
<feature type="compositionally biased region" description="Low complexity" evidence="1">
    <location>
        <begin position="9"/>
        <end position="30"/>
    </location>
</feature>
<dbReference type="SUPFAM" id="SSF143990">
    <property type="entry name" value="YbiA-like"/>
    <property type="match status" value="1"/>
</dbReference>
<feature type="non-terminal residue" evidence="3">
    <location>
        <position position="232"/>
    </location>
</feature>
<gene>
    <name evidence="3" type="ORF">KCV03_g8936</name>
</gene>
<dbReference type="OrthoDB" id="206452at2759"/>
<feature type="domain" description="NADAR" evidence="2">
    <location>
        <begin position="42"/>
        <end position="211"/>
    </location>
</feature>
<evidence type="ECO:0000313" key="4">
    <source>
        <dbReference type="Proteomes" id="UP000767238"/>
    </source>
</evidence>